<dbReference type="PANTHER" id="PTHR48207">
    <property type="entry name" value="SUCCINATE--HYDROXYMETHYLGLUTARATE COA-TRANSFERASE"/>
    <property type="match status" value="1"/>
</dbReference>
<sequence length="151" mass="16782">MTNALPLHDIKILDATHVIAGPFATYQLALMVADVTRVERVMGSEFVRTRGGTKEMKKRRLGASFLSQNACKRSIALNLKDLGAVRIFTTLAGEADVVVENFRPGVVKRLGISYDELIKVNPPLSRMRRRNSRSLGFSRNEGTCRHGDAIR</sequence>
<dbReference type="GO" id="GO:0008410">
    <property type="term" value="F:CoA-transferase activity"/>
    <property type="evidence" value="ECO:0007669"/>
    <property type="project" value="TreeGrafter"/>
</dbReference>
<protein>
    <submittedName>
        <fullName evidence="2">CoA-transferase family III</fullName>
    </submittedName>
</protein>
<dbReference type="InterPro" id="IPR003673">
    <property type="entry name" value="CoA-Trfase_fam_III"/>
</dbReference>
<evidence type="ECO:0000256" key="1">
    <source>
        <dbReference type="ARBA" id="ARBA00022679"/>
    </source>
</evidence>
<dbReference type="RefSeq" id="WP_089886051.1">
    <property type="nucleotide sequence ID" value="NZ_FNPF01000024.1"/>
</dbReference>
<dbReference type="Proteomes" id="UP000199286">
    <property type="component" value="Unassembled WGS sequence"/>
</dbReference>
<organism evidence="2 3">
    <name type="scientific">Citreimonas salinaria</name>
    <dbReference type="NCBI Taxonomy" id="321339"/>
    <lineage>
        <taxon>Bacteria</taxon>
        <taxon>Pseudomonadati</taxon>
        <taxon>Pseudomonadota</taxon>
        <taxon>Alphaproteobacteria</taxon>
        <taxon>Rhodobacterales</taxon>
        <taxon>Roseobacteraceae</taxon>
        <taxon>Citreimonas</taxon>
    </lineage>
</organism>
<dbReference type="AlphaFoldDB" id="A0A1H3NJ19"/>
<dbReference type="EMBL" id="FNPF01000024">
    <property type="protein sequence ID" value="SDY88229.1"/>
    <property type="molecule type" value="Genomic_DNA"/>
</dbReference>
<dbReference type="Pfam" id="PF02515">
    <property type="entry name" value="CoA_transf_3"/>
    <property type="match status" value="1"/>
</dbReference>
<evidence type="ECO:0000313" key="3">
    <source>
        <dbReference type="Proteomes" id="UP000199286"/>
    </source>
</evidence>
<dbReference type="PANTHER" id="PTHR48207:SF3">
    <property type="entry name" value="SUCCINATE--HYDROXYMETHYLGLUTARATE COA-TRANSFERASE"/>
    <property type="match status" value="1"/>
</dbReference>
<dbReference type="STRING" id="321339.SAMN05444340_12421"/>
<dbReference type="SUPFAM" id="SSF89796">
    <property type="entry name" value="CoA-transferase family III (CaiB/BaiF)"/>
    <property type="match status" value="1"/>
</dbReference>
<dbReference type="Gene3D" id="3.40.50.10540">
    <property type="entry name" value="Crotonobetainyl-coa:carnitine coa-transferase, domain 1"/>
    <property type="match status" value="1"/>
</dbReference>
<keyword evidence="1 2" id="KW-0808">Transferase</keyword>
<dbReference type="OrthoDB" id="9806585at2"/>
<dbReference type="InterPro" id="IPR050483">
    <property type="entry name" value="CoA-transferase_III_domain"/>
</dbReference>
<name>A0A1H3NJ19_9RHOB</name>
<evidence type="ECO:0000313" key="2">
    <source>
        <dbReference type="EMBL" id="SDY88229.1"/>
    </source>
</evidence>
<reference evidence="2 3" key="1">
    <citation type="submission" date="2016-10" db="EMBL/GenBank/DDBJ databases">
        <authorList>
            <person name="de Groot N.N."/>
        </authorList>
    </citation>
    <scope>NUCLEOTIDE SEQUENCE [LARGE SCALE GENOMIC DNA]</scope>
    <source>
        <strain evidence="2 3">DSM 26880</strain>
    </source>
</reference>
<proteinExistence type="predicted"/>
<gene>
    <name evidence="2" type="ORF">SAMN05444340_12421</name>
</gene>
<keyword evidence="3" id="KW-1185">Reference proteome</keyword>
<accession>A0A1H3NJ19</accession>
<dbReference type="InterPro" id="IPR023606">
    <property type="entry name" value="CoA-Trfase_III_dom_1_sf"/>
</dbReference>